<dbReference type="Proteomes" id="UP000663193">
    <property type="component" value="Chromosome 2"/>
</dbReference>
<keyword evidence="6" id="KW-0863">Zinc-finger</keyword>
<feature type="domain" description="RING-type" evidence="10">
    <location>
        <begin position="58"/>
        <end position="311"/>
    </location>
</feature>
<evidence type="ECO:0000256" key="3">
    <source>
        <dbReference type="ARBA" id="ARBA00022679"/>
    </source>
</evidence>
<reference evidence="12" key="1">
    <citation type="journal article" date="2021" name="BMC Genomics">
        <title>Chromosome-level genome assembly and manually-curated proteome of model necrotroph Parastagonospora nodorum Sn15 reveals a genome-wide trove of candidate effector homologs, and redundancy of virulence-related functions within an accessory chromosome.</title>
        <authorList>
            <person name="Bertazzoni S."/>
            <person name="Jones D.A.B."/>
            <person name="Phan H.T."/>
            <person name="Tan K.-C."/>
            <person name="Hane J.K."/>
        </authorList>
    </citation>
    <scope>NUCLEOTIDE SEQUENCE [LARGE SCALE GENOMIC DNA]</scope>
    <source>
        <strain evidence="12">SN15 / ATCC MYA-4574 / FGSC 10173)</strain>
    </source>
</reference>
<dbReference type="AlphaFoldDB" id="A0A7U2ES09"/>
<dbReference type="GO" id="GO:0016567">
    <property type="term" value="P:protein ubiquitination"/>
    <property type="evidence" value="ECO:0007669"/>
    <property type="project" value="InterPro"/>
</dbReference>
<evidence type="ECO:0000259" key="10">
    <source>
        <dbReference type="PROSITE" id="PS51873"/>
    </source>
</evidence>
<dbReference type="GO" id="GO:0061630">
    <property type="term" value="F:ubiquitin protein ligase activity"/>
    <property type="evidence" value="ECO:0007669"/>
    <property type="project" value="UniProtKB-EC"/>
</dbReference>
<evidence type="ECO:0000256" key="8">
    <source>
        <dbReference type="ARBA" id="ARBA00022833"/>
    </source>
</evidence>
<dbReference type="InterPro" id="IPR002867">
    <property type="entry name" value="IBR_dom"/>
</dbReference>
<organism evidence="11 12">
    <name type="scientific">Phaeosphaeria nodorum (strain SN15 / ATCC MYA-4574 / FGSC 10173)</name>
    <name type="common">Glume blotch fungus</name>
    <name type="synonym">Parastagonospora nodorum</name>
    <dbReference type="NCBI Taxonomy" id="321614"/>
    <lineage>
        <taxon>Eukaryota</taxon>
        <taxon>Fungi</taxon>
        <taxon>Dikarya</taxon>
        <taxon>Ascomycota</taxon>
        <taxon>Pezizomycotina</taxon>
        <taxon>Dothideomycetes</taxon>
        <taxon>Pleosporomycetidae</taxon>
        <taxon>Pleosporales</taxon>
        <taxon>Pleosporineae</taxon>
        <taxon>Phaeosphaeriaceae</taxon>
        <taxon>Parastagonospora</taxon>
    </lineage>
</organism>
<dbReference type="InterPro" id="IPR031127">
    <property type="entry name" value="E3_UB_ligase_RBR"/>
</dbReference>
<feature type="region of interest" description="Disordered" evidence="9">
    <location>
        <begin position="17"/>
        <end position="58"/>
    </location>
</feature>
<evidence type="ECO:0000256" key="7">
    <source>
        <dbReference type="ARBA" id="ARBA00022786"/>
    </source>
</evidence>
<evidence type="ECO:0000256" key="1">
    <source>
        <dbReference type="ARBA" id="ARBA00001798"/>
    </source>
</evidence>
<gene>
    <name evidence="11" type="ORF">JI435_019660</name>
</gene>
<dbReference type="InterPro" id="IPR044066">
    <property type="entry name" value="TRIAD_supradom"/>
</dbReference>
<keyword evidence="3" id="KW-0808">Transferase</keyword>
<evidence type="ECO:0000256" key="4">
    <source>
        <dbReference type="ARBA" id="ARBA00022723"/>
    </source>
</evidence>
<keyword evidence="7" id="KW-0833">Ubl conjugation pathway</keyword>
<dbReference type="OMA" id="NCQLVIE"/>
<keyword evidence="12" id="KW-1185">Reference proteome</keyword>
<keyword evidence="4" id="KW-0479">Metal-binding</keyword>
<evidence type="ECO:0000256" key="6">
    <source>
        <dbReference type="ARBA" id="ARBA00022771"/>
    </source>
</evidence>
<dbReference type="Gene3D" id="1.20.120.1750">
    <property type="match status" value="1"/>
</dbReference>
<dbReference type="KEGG" id="pno:SNOG_01966"/>
<dbReference type="EC" id="2.3.2.31" evidence="2"/>
<dbReference type="RefSeq" id="XP_001792588.1">
    <property type="nucleotide sequence ID" value="XM_001792536.1"/>
</dbReference>
<dbReference type="VEuPathDB" id="FungiDB:JI435_019660"/>
<evidence type="ECO:0000313" key="12">
    <source>
        <dbReference type="Proteomes" id="UP000663193"/>
    </source>
</evidence>
<keyword evidence="5" id="KW-0677">Repeat</keyword>
<evidence type="ECO:0000256" key="5">
    <source>
        <dbReference type="ARBA" id="ARBA00022737"/>
    </source>
</evidence>
<protein>
    <recommendedName>
        <fullName evidence="2">RBR-type E3 ubiquitin transferase</fullName>
        <ecNumber evidence="2">2.3.2.31</ecNumber>
    </recommendedName>
</protein>
<dbReference type="SUPFAM" id="SSF57850">
    <property type="entry name" value="RING/U-box"/>
    <property type="match status" value="2"/>
</dbReference>
<dbReference type="PANTHER" id="PTHR11685">
    <property type="entry name" value="RBR FAMILY RING FINGER AND IBR DOMAIN-CONTAINING"/>
    <property type="match status" value="1"/>
</dbReference>
<dbReference type="SMART" id="SM00647">
    <property type="entry name" value="IBR"/>
    <property type="match status" value="1"/>
</dbReference>
<evidence type="ECO:0000256" key="9">
    <source>
        <dbReference type="SAM" id="MobiDB-lite"/>
    </source>
</evidence>
<dbReference type="PROSITE" id="PS51873">
    <property type="entry name" value="TRIAD"/>
    <property type="match status" value="1"/>
</dbReference>
<evidence type="ECO:0000313" key="11">
    <source>
        <dbReference type="EMBL" id="QRC91761.1"/>
    </source>
</evidence>
<accession>A0A7U2ES09</accession>
<dbReference type="Pfam" id="PF01485">
    <property type="entry name" value="IBR"/>
    <property type="match status" value="1"/>
</dbReference>
<dbReference type="EMBL" id="CP069024">
    <property type="protein sequence ID" value="QRC91761.1"/>
    <property type="molecule type" value="Genomic_DNA"/>
</dbReference>
<dbReference type="OrthoDB" id="1431934at2759"/>
<sequence>MANITHNLRSRNIVQVTGTASKVTKPNRNLRKRRPREDPWTPKRKPKTVPKPRAPPPTHATCRICLEEQSMDHFPTWLSRSRRLQLAHAGLQGDVPRECIEHLCRNPYRKKIDPVCKVCIGRSMSARLDLVGAREVGNGCLEPTCRYAWSWNFIVKYMPDGAPLEKFNMEMYEVYKRDPINKMIECIAPGCEAIGLLDQMAPGYPQVACHTCDLRFCARCLVPWHSDLSCAEHGVKHVDEQMSDTEKETLQLMQTKDGKRCPNCYLVIEKDGGCDSMFCTGCHKYFNWVTAASAVPGAKKAEPWVHDDPYMHRSSTLPVICEADMTQAGVA</sequence>
<proteinExistence type="predicted"/>
<keyword evidence="8" id="KW-0862">Zinc</keyword>
<dbReference type="GO" id="GO:0008270">
    <property type="term" value="F:zinc ion binding"/>
    <property type="evidence" value="ECO:0007669"/>
    <property type="project" value="UniProtKB-KW"/>
</dbReference>
<name>A0A7U2ES09_PHANO</name>
<comment type="catalytic activity">
    <reaction evidence="1">
        <text>[E2 ubiquitin-conjugating enzyme]-S-ubiquitinyl-L-cysteine + [acceptor protein]-L-lysine = [E2 ubiquitin-conjugating enzyme]-L-cysteine + [acceptor protein]-N(6)-ubiquitinyl-L-lysine.</text>
        <dbReference type="EC" id="2.3.2.31"/>
    </reaction>
</comment>
<evidence type="ECO:0000256" key="2">
    <source>
        <dbReference type="ARBA" id="ARBA00012251"/>
    </source>
</evidence>